<keyword evidence="1" id="KW-1133">Transmembrane helix</keyword>
<dbReference type="RefSeq" id="WP_121486117.1">
    <property type="nucleotide sequence ID" value="NZ_QQXL01000010.1"/>
</dbReference>
<evidence type="ECO:0008006" key="4">
    <source>
        <dbReference type="Google" id="ProtNLM"/>
    </source>
</evidence>
<dbReference type="AlphaFoldDB" id="A0A496PFC0"/>
<name>A0A496PFC0_9MICC</name>
<dbReference type="Proteomes" id="UP000273119">
    <property type="component" value="Unassembled WGS sequence"/>
</dbReference>
<organism evidence="2 3">
    <name type="scientific">Galactobacter caseinivorans</name>
    <dbReference type="NCBI Taxonomy" id="2676123"/>
    <lineage>
        <taxon>Bacteria</taxon>
        <taxon>Bacillati</taxon>
        <taxon>Actinomycetota</taxon>
        <taxon>Actinomycetes</taxon>
        <taxon>Micrococcales</taxon>
        <taxon>Micrococcaceae</taxon>
        <taxon>Galactobacter</taxon>
    </lineage>
</organism>
<sequence>MSGRHAAKKISGDRKYRQDRRRLRRLIVGTALVAACTVVGISAAGGSYALLNAGTRLPGATVQAGSMDLRVNGAGTAGLGSVSLTPGTSRAVAFQVSNLGDVAATLGASMSAASSQAINDYTFARLTPVASAGACTTGLGGTRAKIDGYTAANLDALAAGQSKFYCVEFSLDPATPASQSGQGVSVTIKLTTQQKP</sequence>
<protein>
    <recommendedName>
        <fullName evidence="4">Camelysin metallo-endopeptidase</fullName>
    </recommendedName>
</protein>
<keyword evidence="3" id="KW-1185">Reference proteome</keyword>
<evidence type="ECO:0000313" key="2">
    <source>
        <dbReference type="EMBL" id="RKW69409.1"/>
    </source>
</evidence>
<dbReference type="EMBL" id="QQXL01000010">
    <property type="protein sequence ID" value="RKW69409.1"/>
    <property type="molecule type" value="Genomic_DNA"/>
</dbReference>
<accession>A0A496PFC0</accession>
<evidence type="ECO:0000256" key="1">
    <source>
        <dbReference type="SAM" id="Phobius"/>
    </source>
</evidence>
<feature type="transmembrane region" description="Helical" evidence="1">
    <location>
        <begin position="26"/>
        <end position="51"/>
    </location>
</feature>
<reference evidence="2 3" key="1">
    <citation type="submission" date="2018-07" db="EMBL/GenBank/DDBJ databases">
        <title>Arthrobacter sp. nov., isolated from raw cow's milk with high bacterial count.</title>
        <authorList>
            <person name="Hahne J."/>
            <person name="Isele D."/>
            <person name="Lipski A."/>
        </authorList>
    </citation>
    <scope>NUCLEOTIDE SEQUENCE [LARGE SCALE GENOMIC DNA]</scope>
    <source>
        <strain evidence="2 3">JZ R-183</strain>
    </source>
</reference>
<evidence type="ECO:0000313" key="3">
    <source>
        <dbReference type="Proteomes" id="UP000273119"/>
    </source>
</evidence>
<gene>
    <name evidence="2" type="ORF">DWQ67_13375</name>
</gene>
<keyword evidence="1" id="KW-0472">Membrane</keyword>
<comment type="caution">
    <text evidence="2">The sequence shown here is derived from an EMBL/GenBank/DDBJ whole genome shotgun (WGS) entry which is preliminary data.</text>
</comment>
<keyword evidence="1" id="KW-0812">Transmembrane</keyword>
<proteinExistence type="predicted"/>